<feature type="domain" description="Type IV / VI secretion system DotU" evidence="1">
    <location>
        <begin position="18"/>
        <end position="212"/>
    </location>
</feature>
<dbReference type="InterPro" id="IPR038522">
    <property type="entry name" value="T4/T6SS_DotU_sf"/>
</dbReference>
<evidence type="ECO:0000313" key="3">
    <source>
        <dbReference type="Proteomes" id="UP000250299"/>
    </source>
</evidence>
<dbReference type="InterPro" id="IPR017732">
    <property type="entry name" value="T4/T6SS_DotU"/>
</dbReference>
<reference evidence="2 3" key="1">
    <citation type="submission" date="2018-05" db="EMBL/GenBank/DDBJ databases">
        <title>Whole genome sequence of Pseudomonas putida JBC17.</title>
        <authorList>
            <person name="Lee Y.H."/>
            <person name="David K."/>
        </authorList>
    </citation>
    <scope>NUCLEOTIDE SEQUENCE [LARGE SCALE GENOMIC DNA]</scope>
    <source>
        <strain evidence="2 3">JBC17</strain>
    </source>
</reference>
<organism evidence="2 3">
    <name type="scientific">Pseudomonas putida</name>
    <name type="common">Arthrobacter siderocapsulatus</name>
    <dbReference type="NCBI Taxonomy" id="303"/>
    <lineage>
        <taxon>Bacteria</taxon>
        <taxon>Pseudomonadati</taxon>
        <taxon>Pseudomonadota</taxon>
        <taxon>Gammaproteobacteria</taxon>
        <taxon>Pseudomonadales</taxon>
        <taxon>Pseudomonadaceae</taxon>
        <taxon>Pseudomonas</taxon>
    </lineage>
</organism>
<gene>
    <name evidence="2" type="ORF">DKY63_01060</name>
</gene>
<dbReference type="OrthoDB" id="6998040at2"/>
<dbReference type="PANTHER" id="PTHR38033:SF1">
    <property type="entry name" value="DOTU FAMILY TYPE IV_VI SECRETION SYSTEM PROTEIN"/>
    <property type="match status" value="1"/>
</dbReference>
<dbReference type="AlphaFoldDB" id="A0A2Z4RC58"/>
<dbReference type="Gene3D" id="1.25.40.590">
    <property type="entry name" value="Type IV / VI secretion system, DotU"/>
    <property type="match status" value="1"/>
</dbReference>
<evidence type="ECO:0000259" key="1">
    <source>
        <dbReference type="Pfam" id="PF09850"/>
    </source>
</evidence>
<name>A0A2Z4RC58_PSEPU</name>
<dbReference type="SMR" id="A0A2Z4RC58"/>
<evidence type="ECO:0000313" key="2">
    <source>
        <dbReference type="EMBL" id="AWY38567.1"/>
    </source>
</evidence>
<sequence>MNPIPSKKHQACALAVDSLLQDSYLLVVELRQKASIDSSQPFIDLCTRQVEYVRQRLEQAGLNPRSIDHISHAQCALLDETVLGCAEERDHAKWASEPLQAKFFNRHQAGEFLYEDMREVLREPAPDLHVLTAFHRVLMLGFQGRYRDINDPERELLLTELSARVAPLSLGQTIATQVTAGSRRATLPGLQSPLAQVLAVVLLLGATWWGLDHLLAGWVATLVPEV</sequence>
<dbReference type="NCBIfam" id="TIGR03349">
    <property type="entry name" value="IV_VI_DotU"/>
    <property type="match status" value="1"/>
</dbReference>
<dbReference type="Proteomes" id="UP000250299">
    <property type="component" value="Chromosome"/>
</dbReference>
<dbReference type="EMBL" id="CP029693">
    <property type="protein sequence ID" value="AWY38567.1"/>
    <property type="molecule type" value="Genomic_DNA"/>
</dbReference>
<dbReference type="Pfam" id="PF09850">
    <property type="entry name" value="DotU"/>
    <property type="match status" value="1"/>
</dbReference>
<dbReference type="RefSeq" id="WP_110962386.1">
    <property type="nucleotide sequence ID" value="NZ_CP029693.1"/>
</dbReference>
<accession>A0A2Z4RC58</accession>
<dbReference type="NCBIfam" id="NF038239">
    <property type="entry name" value="T6SS_TssL_short"/>
    <property type="match status" value="1"/>
</dbReference>
<dbReference type="PANTHER" id="PTHR38033">
    <property type="entry name" value="MEMBRANE PROTEIN-RELATED"/>
    <property type="match status" value="1"/>
</dbReference>
<proteinExistence type="predicted"/>
<protein>
    <submittedName>
        <fullName evidence="2">DotU family type IV/VI secretion system protein</fullName>
    </submittedName>
</protein>